<evidence type="ECO:0000313" key="10">
    <source>
        <dbReference type="EMBL" id="HHM44025.1"/>
    </source>
</evidence>
<dbReference type="AlphaFoldDB" id="A0A7J3VSG4"/>
<name>A0A7J3VSG4_CALS0</name>
<reference evidence="10" key="1">
    <citation type="journal article" date="2020" name="mSystems">
        <title>Genome- and Community-Level Interaction Insights into Carbon Utilization and Element Cycling Functions of Hydrothermarchaeota in Hydrothermal Sediment.</title>
        <authorList>
            <person name="Zhou Z."/>
            <person name="Liu Y."/>
            <person name="Xu W."/>
            <person name="Pan J."/>
            <person name="Luo Z.H."/>
            <person name="Li M."/>
        </authorList>
    </citation>
    <scope>NUCLEOTIDE SEQUENCE [LARGE SCALE GENOMIC DNA]</scope>
    <source>
        <strain evidence="10">SpSt-1074</strain>
    </source>
</reference>
<feature type="transmembrane region" description="Helical" evidence="8">
    <location>
        <begin position="382"/>
        <end position="406"/>
    </location>
</feature>
<evidence type="ECO:0000256" key="8">
    <source>
        <dbReference type="RuleBase" id="RU363032"/>
    </source>
</evidence>
<dbReference type="Pfam" id="PF00528">
    <property type="entry name" value="BPD_transp_1"/>
    <property type="match status" value="2"/>
</dbReference>
<dbReference type="InterPro" id="IPR000515">
    <property type="entry name" value="MetI-like"/>
</dbReference>
<evidence type="ECO:0000256" key="6">
    <source>
        <dbReference type="ARBA" id="ARBA00022989"/>
    </source>
</evidence>
<proteinExistence type="inferred from homology"/>
<dbReference type="GO" id="GO:0055085">
    <property type="term" value="P:transmembrane transport"/>
    <property type="evidence" value="ECO:0007669"/>
    <property type="project" value="InterPro"/>
</dbReference>
<evidence type="ECO:0000256" key="4">
    <source>
        <dbReference type="ARBA" id="ARBA00022519"/>
    </source>
</evidence>
<keyword evidence="5 8" id="KW-0812">Transmembrane</keyword>
<comment type="subcellular location">
    <subcellularLocation>
        <location evidence="1">Cell inner membrane</location>
        <topology evidence="1">Multi-pass membrane protein</topology>
    </subcellularLocation>
    <subcellularLocation>
        <location evidence="8">Cell membrane</location>
        <topology evidence="8">Multi-pass membrane protein</topology>
    </subcellularLocation>
</comment>
<evidence type="ECO:0000256" key="5">
    <source>
        <dbReference type="ARBA" id="ARBA00022692"/>
    </source>
</evidence>
<evidence type="ECO:0000256" key="3">
    <source>
        <dbReference type="ARBA" id="ARBA00022475"/>
    </source>
</evidence>
<feature type="transmembrane region" description="Helical" evidence="8">
    <location>
        <begin position="489"/>
        <end position="508"/>
    </location>
</feature>
<feature type="domain" description="ABC transmembrane type-1" evidence="9">
    <location>
        <begin position="344"/>
        <end position="543"/>
    </location>
</feature>
<keyword evidence="7 8" id="KW-0472">Membrane</keyword>
<keyword evidence="6 8" id="KW-1133">Transmembrane helix</keyword>
<protein>
    <submittedName>
        <fullName evidence="10">Iron ABC transporter permease</fullName>
    </submittedName>
</protein>
<feature type="transmembrane region" description="Helical" evidence="8">
    <location>
        <begin position="412"/>
        <end position="431"/>
    </location>
</feature>
<feature type="transmembrane region" description="Helical" evidence="8">
    <location>
        <begin position="286"/>
        <end position="313"/>
    </location>
</feature>
<feature type="transmembrane region" description="Helical" evidence="8">
    <location>
        <begin position="348"/>
        <end position="370"/>
    </location>
</feature>
<feature type="transmembrane region" description="Helical" evidence="8">
    <location>
        <begin position="237"/>
        <end position="258"/>
    </location>
</feature>
<evidence type="ECO:0000256" key="2">
    <source>
        <dbReference type="ARBA" id="ARBA00022448"/>
    </source>
</evidence>
<keyword evidence="2 8" id="KW-0813">Transport</keyword>
<dbReference type="SUPFAM" id="SSF161098">
    <property type="entry name" value="MetI-like"/>
    <property type="match status" value="2"/>
</dbReference>
<evidence type="ECO:0000259" key="9">
    <source>
        <dbReference type="PROSITE" id="PS50928"/>
    </source>
</evidence>
<feature type="transmembrane region" description="Helical" evidence="8">
    <location>
        <begin position="183"/>
        <end position="204"/>
    </location>
</feature>
<dbReference type="InterPro" id="IPR035906">
    <property type="entry name" value="MetI-like_sf"/>
</dbReference>
<dbReference type="CDD" id="cd06261">
    <property type="entry name" value="TM_PBP2"/>
    <property type="match status" value="2"/>
</dbReference>
<evidence type="ECO:0000256" key="7">
    <source>
        <dbReference type="ARBA" id="ARBA00023136"/>
    </source>
</evidence>
<evidence type="ECO:0000256" key="1">
    <source>
        <dbReference type="ARBA" id="ARBA00004429"/>
    </source>
</evidence>
<dbReference type="GO" id="GO:0005886">
    <property type="term" value="C:plasma membrane"/>
    <property type="evidence" value="ECO:0007669"/>
    <property type="project" value="UniProtKB-SubCell"/>
</dbReference>
<accession>A0A7J3VSG4</accession>
<sequence length="549" mass="60985">MLLKAPTIVSIAFLSFLLFPVLLLTSTTSLSVLFEELNDPFVRQAIINTYIYGGGGALVAVFLGGVYAWFVNRTDLPAKYFFHVATLLPLTVPMVVKAISWIFLFSPRIGLVNVWYQQTFNTEAALFNIYTMPGLIFALGVGGIPLAYLTMSSAFNAIDSSFEEASLISGAGKLRTTLRITMGVARPAILSAFLLLFLIGIMNFDYPFILGTPARIETLATIVYDYIKERVPPSYSAAINMSVVYLLITLVVMSLYLWSTRKLFRFATVTGKMRTQTVFNLGRWRFVGVLVCGTIIGLSFVLPFAVVLLVSLMPYYTVKPDMFAVLTIDNYIKLFQQDLFWVSIRNSFMMSTTTGLVATFLSITVSYAILRSKSNWTRILEYLSVLPLSYPGVVYSLALLWMFLTIPVFSTYLYGTLWALVFALLVVWLPYSTRIVSSAMVQVSSEIEEAADIMGAGWLRKTKDVLIPLLRRSMLNSFSYVFINSFRELGAVSILVTSGSYVLTMYISDLLRQSAASLTMIAAISTFTTLSLALLAGVFNLLARKTSVG</sequence>
<gene>
    <name evidence="10" type="ORF">ENM31_01830</name>
</gene>
<keyword evidence="4" id="KW-0997">Cell inner membrane</keyword>
<dbReference type="PROSITE" id="PS50928">
    <property type="entry name" value="ABC_TM1"/>
    <property type="match status" value="2"/>
</dbReference>
<dbReference type="PANTHER" id="PTHR43357">
    <property type="entry name" value="INNER MEMBRANE ABC TRANSPORTER PERMEASE PROTEIN YDCV"/>
    <property type="match status" value="1"/>
</dbReference>
<comment type="caution">
    <text evidence="10">The sequence shown here is derived from an EMBL/GenBank/DDBJ whole genome shotgun (WGS) entry which is preliminary data.</text>
</comment>
<dbReference type="EMBL" id="DRXH01000063">
    <property type="protein sequence ID" value="HHM44025.1"/>
    <property type="molecule type" value="Genomic_DNA"/>
</dbReference>
<feature type="transmembrane region" description="Helical" evidence="8">
    <location>
        <begin position="82"/>
        <end position="104"/>
    </location>
</feature>
<feature type="transmembrane region" description="Helical" evidence="8">
    <location>
        <begin position="124"/>
        <end position="149"/>
    </location>
</feature>
<feature type="domain" description="ABC transmembrane type-1" evidence="9">
    <location>
        <begin position="46"/>
        <end position="256"/>
    </location>
</feature>
<dbReference type="Gene3D" id="1.10.3720.10">
    <property type="entry name" value="MetI-like"/>
    <property type="match status" value="2"/>
</dbReference>
<organism evidence="10">
    <name type="scientific">Caldiarchaeum subterraneum</name>
    <dbReference type="NCBI Taxonomy" id="311458"/>
    <lineage>
        <taxon>Archaea</taxon>
        <taxon>Nitrososphaerota</taxon>
        <taxon>Candidatus Caldarchaeales</taxon>
        <taxon>Candidatus Caldarchaeaceae</taxon>
        <taxon>Candidatus Caldarchaeum</taxon>
    </lineage>
</organism>
<feature type="transmembrane region" description="Helical" evidence="8">
    <location>
        <begin position="520"/>
        <end position="543"/>
    </location>
</feature>
<dbReference type="PANTHER" id="PTHR43357:SF4">
    <property type="entry name" value="INNER MEMBRANE ABC TRANSPORTER PERMEASE PROTEIN YDCV"/>
    <property type="match status" value="1"/>
</dbReference>
<keyword evidence="3" id="KW-1003">Cell membrane</keyword>
<feature type="transmembrane region" description="Helical" evidence="8">
    <location>
        <begin position="49"/>
        <end position="70"/>
    </location>
</feature>
<comment type="similarity">
    <text evidence="8">Belongs to the binding-protein-dependent transport system permease family.</text>
</comment>